<keyword evidence="7" id="KW-0809">Transit peptide</keyword>
<evidence type="ECO:0000256" key="8">
    <source>
        <dbReference type="ARBA" id="ARBA00023128"/>
    </source>
</evidence>
<dbReference type="Pfam" id="PF02518">
    <property type="entry name" value="HATPase_c"/>
    <property type="match status" value="1"/>
</dbReference>
<dbReference type="InterPro" id="IPR039028">
    <property type="entry name" value="BCKD/PDK"/>
</dbReference>
<accession>A0A1B6KU71</accession>
<evidence type="ECO:0000313" key="13">
    <source>
        <dbReference type="EMBL" id="JAT36176.1"/>
    </source>
</evidence>
<dbReference type="GO" id="GO:0005524">
    <property type="term" value="F:ATP binding"/>
    <property type="evidence" value="ECO:0007669"/>
    <property type="project" value="UniProtKB-UniRule"/>
</dbReference>
<dbReference type="SUPFAM" id="SSF55874">
    <property type="entry name" value="ATPase domain of HSP90 chaperone/DNA topoisomerase II/histidine kinase"/>
    <property type="match status" value="1"/>
</dbReference>
<keyword evidence="8 10" id="KW-0496">Mitochondrion</keyword>
<keyword evidence="5 10" id="KW-0418">Kinase</keyword>
<gene>
    <name evidence="12" type="ORF">g.19195</name>
    <name evidence="13" type="ORF">g.19197</name>
</gene>
<proteinExistence type="inferred from homology"/>
<dbReference type="EC" id="2.7.11.-" evidence="10"/>
<evidence type="ECO:0000256" key="4">
    <source>
        <dbReference type="ARBA" id="ARBA00022741"/>
    </source>
</evidence>
<dbReference type="SUPFAM" id="SSF69012">
    <property type="entry name" value="alpha-ketoacid dehydrogenase kinase, N-terminal domain"/>
    <property type="match status" value="1"/>
</dbReference>
<comment type="catalytic activity">
    <reaction evidence="9">
        <text>L-seryl-[pyruvate dehydrogenase E1 alpha subunit] + ATP = O-phospho-L-seryl-[pyruvate dehydrogenase E1 alpha subunit] + ADP + H(+)</text>
        <dbReference type="Rhea" id="RHEA:23052"/>
        <dbReference type="Rhea" id="RHEA-COMP:13689"/>
        <dbReference type="Rhea" id="RHEA-COMP:13690"/>
        <dbReference type="ChEBI" id="CHEBI:15378"/>
        <dbReference type="ChEBI" id="CHEBI:29999"/>
        <dbReference type="ChEBI" id="CHEBI:30616"/>
        <dbReference type="ChEBI" id="CHEBI:83421"/>
        <dbReference type="ChEBI" id="CHEBI:456216"/>
        <dbReference type="EC" id="2.7.11.2"/>
    </reaction>
</comment>
<dbReference type="PANTHER" id="PTHR11947:SF3">
    <property type="entry name" value="[PYRUVATE DEHYDROGENASE (ACETYL-TRANSFERRING)] KINASE, MITOCHONDRIAL"/>
    <property type="match status" value="1"/>
</dbReference>
<protein>
    <recommendedName>
        <fullName evidence="10">Protein-serine/threonine kinase</fullName>
        <ecNumber evidence="10">2.7.11.-</ecNumber>
    </recommendedName>
</protein>
<organism evidence="12">
    <name type="scientific">Graphocephala atropunctata</name>
    <dbReference type="NCBI Taxonomy" id="36148"/>
    <lineage>
        <taxon>Eukaryota</taxon>
        <taxon>Metazoa</taxon>
        <taxon>Ecdysozoa</taxon>
        <taxon>Arthropoda</taxon>
        <taxon>Hexapoda</taxon>
        <taxon>Insecta</taxon>
        <taxon>Pterygota</taxon>
        <taxon>Neoptera</taxon>
        <taxon>Paraneoptera</taxon>
        <taxon>Hemiptera</taxon>
        <taxon>Auchenorrhyncha</taxon>
        <taxon>Membracoidea</taxon>
        <taxon>Cicadellidae</taxon>
        <taxon>Cicadellinae</taxon>
        <taxon>Cicadellini</taxon>
        <taxon>Graphocephala</taxon>
    </lineage>
</organism>
<dbReference type="InterPro" id="IPR036784">
    <property type="entry name" value="AK/P_DHK_N_sf"/>
</dbReference>
<dbReference type="EMBL" id="GEBQ01024982">
    <property type="protein sequence ID" value="JAT14995.1"/>
    <property type="molecule type" value="Transcribed_RNA"/>
</dbReference>
<evidence type="ECO:0000256" key="1">
    <source>
        <dbReference type="ARBA" id="ARBA00004305"/>
    </source>
</evidence>
<dbReference type="GO" id="GO:0004740">
    <property type="term" value="F:pyruvate dehydrogenase (acetyl-transferring) kinase activity"/>
    <property type="evidence" value="ECO:0007669"/>
    <property type="project" value="UniProtKB-EC"/>
</dbReference>
<evidence type="ECO:0000256" key="7">
    <source>
        <dbReference type="ARBA" id="ARBA00022946"/>
    </source>
</evidence>
<dbReference type="InterPro" id="IPR036890">
    <property type="entry name" value="HATPase_C_sf"/>
</dbReference>
<dbReference type="Gene3D" id="3.30.565.10">
    <property type="entry name" value="Histidine kinase-like ATPase, C-terminal domain"/>
    <property type="match status" value="1"/>
</dbReference>
<keyword evidence="3 10" id="KW-0808">Transferase</keyword>
<dbReference type="AlphaFoldDB" id="A0A1B6KU71"/>
<dbReference type="SMART" id="SM00387">
    <property type="entry name" value="HATPase_c"/>
    <property type="match status" value="1"/>
</dbReference>
<evidence type="ECO:0000256" key="10">
    <source>
        <dbReference type="RuleBase" id="RU366032"/>
    </source>
</evidence>
<dbReference type="PANTHER" id="PTHR11947">
    <property type="entry name" value="PYRUVATE DEHYDROGENASE KINASE"/>
    <property type="match status" value="1"/>
</dbReference>
<evidence type="ECO:0000256" key="3">
    <source>
        <dbReference type="ARBA" id="ARBA00022679"/>
    </source>
</evidence>
<dbReference type="GO" id="GO:0005759">
    <property type="term" value="C:mitochondrial matrix"/>
    <property type="evidence" value="ECO:0007669"/>
    <property type="project" value="UniProtKB-SubCell"/>
</dbReference>
<dbReference type="InterPro" id="IPR003594">
    <property type="entry name" value="HATPase_dom"/>
</dbReference>
<keyword evidence="4 10" id="KW-0547">Nucleotide-binding</keyword>
<sequence>MRVSNYLFAQVNKMVDFYSQFNPSPLSIKQFIDFGLSACEKKSYTFLRKELPVRLANIMKEIHLLPENLLRMPSVGLVNEWYARSFDEILEFEKADFSSKSLDRFCKALIKIRNRHTDVVQTMAQGVLELKESHDVDNHIENSIQYFLDRFYMSRISIRMLMNQHTLLFGGELTHDPHHRHIGCIDPQCDLVGVVRDAYENARFLCDQYYLSSPDLTVTEYNDVDPGEPIRIVYVPSHLYHMLFELFKNSMRAVVEHHSDSNTDQYPPIVVTVVRGKEDICIKMSDRGGGIPRSLTDQLFHYMYSTAPQPSKSDAHTVPLAGQPFTILAGYGYGLPISRLYARYFHGELSLLSCDGYGTDAIVYMKALSNEANELLPIFNKTSTRFYRTTIPTGDWSSNQSSCMSVRHFVTSPANANNRHGTDHKSELSRSM</sequence>
<evidence type="ECO:0000256" key="9">
    <source>
        <dbReference type="ARBA" id="ARBA00048201"/>
    </source>
</evidence>
<comment type="similarity">
    <text evidence="2 10">Belongs to the PDK/BCKDK protein kinase family.</text>
</comment>
<dbReference type="InterPro" id="IPR018955">
    <property type="entry name" value="BCDHK/PDK_N"/>
</dbReference>
<comment type="subcellular location">
    <subcellularLocation>
        <location evidence="1 10">Mitochondrion matrix</location>
    </subcellularLocation>
</comment>
<feature type="domain" description="Histidine kinase" evidence="11">
    <location>
        <begin position="236"/>
        <end position="369"/>
    </location>
</feature>
<evidence type="ECO:0000256" key="5">
    <source>
        <dbReference type="ARBA" id="ARBA00022777"/>
    </source>
</evidence>
<dbReference type="InterPro" id="IPR005467">
    <property type="entry name" value="His_kinase_dom"/>
</dbReference>
<dbReference type="FunFam" id="3.30.565.10:FF:000007">
    <property type="entry name" value="Mitochondrial pyruvate dehydrogenase kinase isoform 2"/>
    <property type="match status" value="1"/>
</dbReference>
<evidence type="ECO:0000313" key="12">
    <source>
        <dbReference type="EMBL" id="JAT14995.1"/>
    </source>
</evidence>
<dbReference type="GO" id="GO:0010906">
    <property type="term" value="P:regulation of glucose metabolic process"/>
    <property type="evidence" value="ECO:0007669"/>
    <property type="project" value="TreeGrafter"/>
</dbReference>
<name>A0A1B6KU71_9HEMI</name>
<evidence type="ECO:0000256" key="2">
    <source>
        <dbReference type="ARBA" id="ARBA00006155"/>
    </source>
</evidence>
<reference evidence="12" key="1">
    <citation type="submission" date="2015-11" db="EMBL/GenBank/DDBJ databases">
        <title>De novo transcriptome assembly of four potential Pierce s Disease insect vectors from Arizona vineyards.</title>
        <authorList>
            <person name="Tassone E.E."/>
        </authorList>
    </citation>
    <scope>NUCLEOTIDE SEQUENCE</scope>
</reference>
<evidence type="ECO:0000256" key="6">
    <source>
        <dbReference type="ARBA" id="ARBA00022840"/>
    </source>
</evidence>
<dbReference type="Gene3D" id="1.20.140.20">
    <property type="entry name" value="Alpha-ketoacid/pyruvate dehydrogenase kinase, N-terminal domain"/>
    <property type="match status" value="1"/>
</dbReference>
<dbReference type="EMBL" id="GEBQ01003801">
    <property type="protein sequence ID" value="JAT36176.1"/>
    <property type="molecule type" value="Transcribed_RNA"/>
</dbReference>
<dbReference type="PROSITE" id="PS50109">
    <property type="entry name" value="HIS_KIN"/>
    <property type="match status" value="1"/>
</dbReference>
<dbReference type="Pfam" id="PF10436">
    <property type="entry name" value="BCDHK_Adom3"/>
    <property type="match status" value="1"/>
</dbReference>
<evidence type="ECO:0000259" key="11">
    <source>
        <dbReference type="PROSITE" id="PS50109"/>
    </source>
</evidence>
<dbReference type="CDD" id="cd16929">
    <property type="entry name" value="HATPase_PDK-like"/>
    <property type="match status" value="1"/>
</dbReference>
<keyword evidence="6 10" id="KW-0067">ATP-binding</keyword>